<dbReference type="EMBL" id="CP098747">
    <property type="protein sequence ID" value="USG62023.1"/>
    <property type="molecule type" value="Genomic_DNA"/>
</dbReference>
<evidence type="ECO:0000256" key="5">
    <source>
        <dbReference type="ARBA" id="ARBA00023163"/>
    </source>
</evidence>
<dbReference type="Pfam" id="PF00126">
    <property type="entry name" value="HTH_1"/>
    <property type="match status" value="1"/>
</dbReference>
<dbReference type="PROSITE" id="PS50931">
    <property type="entry name" value="HTH_LYSR"/>
    <property type="match status" value="1"/>
</dbReference>
<evidence type="ECO:0000313" key="8">
    <source>
        <dbReference type="Proteomes" id="UP001056291"/>
    </source>
</evidence>
<keyword evidence="8" id="KW-1185">Reference proteome</keyword>
<dbReference type="Gene3D" id="3.40.190.10">
    <property type="entry name" value="Periplasmic binding protein-like II"/>
    <property type="match status" value="2"/>
</dbReference>
<dbReference type="SUPFAM" id="SSF46785">
    <property type="entry name" value="Winged helix' DNA-binding domain"/>
    <property type="match status" value="1"/>
</dbReference>
<dbReference type="Proteomes" id="UP001056291">
    <property type="component" value="Chromosome"/>
</dbReference>
<evidence type="ECO:0000256" key="4">
    <source>
        <dbReference type="ARBA" id="ARBA00023159"/>
    </source>
</evidence>
<sequence>MSIKPTLRQLEYFISLAETGHFGEAANLCNVSQPTLSSQFKLLEDRLGATLIERNPGQISVTPTGRMILELSKTVFTAVNEIQNVAKNASGNLGGALRLGVIPNFGAYILPFVMQGIHKRFPELEFFVQETRDLELQDGLLSGKIDCALMLSLDHPGIEQSPFLTESIRLGFPYDHPLAQEPTIKIGMLKDEHFLFLVPLKQLPSKVQNFFIQSGGHIRYEIEGPNLDSLRHMVSIGMGITVFPELYIKSEFSKDTRIILRDVEGWELSRELVLAWRKGSVRKDQYLQFLEECKAAIEPARKGCVG</sequence>
<evidence type="ECO:0000256" key="1">
    <source>
        <dbReference type="ARBA" id="ARBA00009437"/>
    </source>
</evidence>
<feature type="domain" description="HTH lysR-type" evidence="6">
    <location>
        <begin position="5"/>
        <end position="62"/>
    </location>
</feature>
<keyword evidence="5" id="KW-0804">Transcription</keyword>
<dbReference type="InterPro" id="IPR036390">
    <property type="entry name" value="WH_DNA-bd_sf"/>
</dbReference>
<dbReference type="InterPro" id="IPR036388">
    <property type="entry name" value="WH-like_DNA-bd_sf"/>
</dbReference>
<accession>A0ABY4W4B3</accession>
<name>A0ABY4W4B3_9PROT</name>
<keyword evidence="4" id="KW-0010">Activator</keyword>
<dbReference type="PRINTS" id="PR00039">
    <property type="entry name" value="HTHLYSR"/>
</dbReference>
<evidence type="ECO:0000313" key="7">
    <source>
        <dbReference type="EMBL" id="USG62023.1"/>
    </source>
</evidence>
<dbReference type="SUPFAM" id="SSF53850">
    <property type="entry name" value="Periplasmic binding protein-like II"/>
    <property type="match status" value="1"/>
</dbReference>
<dbReference type="InterPro" id="IPR005119">
    <property type="entry name" value="LysR_subst-bd"/>
</dbReference>
<gene>
    <name evidence="7" type="ORF">NBZ79_03415</name>
</gene>
<evidence type="ECO:0000256" key="2">
    <source>
        <dbReference type="ARBA" id="ARBA00023015"/>
    </source>
</evidence>
<organism evidence="7 8">
    <name type="scientific">Sneathiella marina</name>
    <dbReference type="NCBI Taxonomy" id="2950108"/>
    <lineage>
        <taxon>Bacteria</taxon>
        <taxon>Pseudomonadati</taxon>
        <taxon>Pseudomonadota</taxon>
        <taxon>Alphaproteobacteria</taxon>
        <taxon>Sneathiellales</taxon>
        <taxon>Sneathiellaceae</taxon>
        <taxon>Sneathiella</taxon>
    </lineage>
</organism>
<evidence type="ECO:0000259" key="6">
    <source>
        <dbReference type="PROSITE" id="PS50931"/>
    </source>
</evidence>
<dbReference type="PANTHER" id="PTHR30346">
    <property type="entry name" value="TRANSCRIPTIONAL DUAL REGULATOR HCAR-RELATED"/>
    <property type="match status" value="1"/>
</dbReference>
<dbReference type="InterPro" id="IPR000847">
    <property type="entry name" value="LysR_HTH_N"/>
</dbReference>
<reference evidence="7" key="1">
    <citation type="submission" date="2022-06" db="EMBL/GenBank/DDBJ databases">
        <title>Sneathiella actinostolidae sp. nov., isolated from a sea anemonein the Western Pacific Ocean.</title>
        <authorList>
            <person name="Wei M.J."/>
        </authorList>
    </citation>
    <scope>NUCLEOTIDE SEQUENCE</scope>
    <source>
        <strain evidence="7">PHK-P5</strain>
    </source>
</reference>
<evidence type="ECO:0000256" key="3">
    <source>
        <dbReference type="ARBA" id="ARBA00023125"/>
    </source>
</evidence>
<dbReference type="RefSeq" id="WP_251935549.1">
    <property type="nucleotide sequence ID" value="NZ_CP098747.1"/>
</dbReference>
<dbReference type="Gene3D" id="1.10.10.10">
    <property type="entry name" value="Winged helix-like DNA-binding domain superfamily/Winged helix DNA-binding domain"/>
    <property type="match status" value="1"/>
</dbReference>
<protein>
    <submittedName>
        <fullName evidence="7">LysR substrate-binding domain-containing protein</fullName>
    </submittedName>
</protein>
<keyword evidence="3" id="KW-0238">DNA-binding</keyword>
<proteinExistence type="inferred from homology"/>
<dbReference type="PANTHER" id="PTHR30346:SF26">
    <property type="entry name" value="HYDROGEN PEROXIDE-INDUCIBLE GENES ACTIVATOR"/>
    <property type="match status" value="1"/>
</dbReference>
<comment type="similarity">
    <text evidence="1">Belongs to the LysR transcriptional regulatory family.</text>
</comment>
<keyword evidence="2" id="KW-0805">Transcription regulation</keyword>
<dbReference type="Pfam" id="PF03466">
    <property type="entry name" value="LysR_substrate"/>
    <property type="match status" value="1"/>
</dbReference>